<dbReference type="RefSeq" id="WP_097052584.1">
    <property type="nucleotide sequence ID" value="NZ_OBMM01000005.1"/>
</dbReference>
<dbReference type="EMBL" id="OBMM01000005">
    <property type="protein sequence ID" value="SOC25865.1"/>
    <property type="molecule type" value="Genomic_DNA"/>
</dbReference>
<evidence type="ECO:0000313" key="2">
    <source>
        <dbReference type="Proteomes" id="UP000219068"/>
    </source>
</evidence>
<reference evidence="1 2" key="1">
    <citation type="submission" date="2017-08" db="EMBL/GenBank/DDBJ databases">
        <authorList>
            <person name="de Groot N.N."/>
        </authorList>
    </citation>
    <scope>NUCLEOTIDE SEQUENCE [LARGE SCALE GENOMIC DNA]</scope>
    <source>
        <strain evidence="1 2">USBA 78</strain>
    </source>
</reference>
<protein>
    <submittedName>
        <fullName evidence="1">Uncharacterized protein</fullName>
    </submittedName>
</protein>
<name>A0A285TRE4_9PROT</name>
<organism evidence="1 2">
    <name type="scientific">Thalassospira xiamenensis</name>
    <dbReference type="NCBI Taxonomy" id="220697"/>
    <lineage>
        <taxon>Bacteria</taxon>
        <taxon>Pseudomonadati</taxon>
        <taxon>Pseudomonadota</taxon>
        <taxon>Alphaproteobacteria</taxon>
        <taxon>Rhodospirillales</taxon>
        <taxon>Thalassospiraceae</taxon>
        <taxon>Thalassospira</taxon>
    </lineage>
</organism>
<gene>
    <name evidence="1" type="ORF">SAMN05428964_1053</name>
</gene>
<evidence type="ECO:0000313" key="1">
    <source>
        <dbReference type="EMBL" id="SOC25865.1"/>
    </source>
</evidence>
<proteinExistence type="predicted"/>
<accession>A0A285TRE4</accession>
<dbReference type="AlphaFoldDB" id="A0A285TRE4"/>
<sequence length="82" mass="9353">MSAIDWYERRDELEQGQIFRTVDGSVVILDHRVEGDGTKWTVGCWASHTHCFVFEEDTVEPGDLEARLPDDFAKQSQASIKP</sequence>
<dbReference type="Proteomes" id="UP000219068">
    <property type="component" value="Unassembled WGS sequence"/>
</dbReference>